<dbReference type="AlphaFoldDB" id="A0A7G3G7I5"/>
<dbReference type="EMBL" id="CP025781">
    <property type="protein sequence ID" value="QBC43152.1"/>
    <property type="molecule type" value="Genomic_DNA"/>
</dbReference>
<proteinExistence type="predicted"/>
<dbReference type="KEGG" id="ifl:C1H71_06025"/>
<dbReference type="InterPro" id="IPR005801">
    <property type="entry name" value="ADC_synthase"/>
</dbReference>
<dbReference type="InterPro" id="IPR015890">
    <property type="entry name" value="Chorismate_C"/>
</dbReference>
<gene>
    <name evidence="2" type="ORF">C1H71_06025</name>
</gene>
<dbReference type="RefSeq" id="WP_130105757.1">
    <property type="nucleotide sequence ID" value="NZ_CP025781.1"/>
</dbReference>
<protein>
    <submittedName>
        <fullName evidence="2">Aminodeoxychorismate synthase, component I</fullName>
    </submittedName>
</protein>
<accession>A0A7G3G7I5</accession>
<dbReference type="GO" id="GO:0000162">
    <property type="term" value="P:L-tryptophan biosynthetic process"/>
    <property type="evidence" value="ECO:0007669"/>
    <property type="project" value="TreeGrafter"/>
</dbReference>
<evidence type="ECO:0000313" key="2">
    <source>
        <dbReference type="EMBL" id="QBC43152.1"/>
    </source>
</evidence>
<evidence type="ECO:0000313" key="3">
    <source>
        <dbReference type="Proteomes" id="UP000515917"/>
    </source>
</evidence>
<sequence length="437" mass="47984">MYCLSLHTTPDLLALHASDPARFPALAETGGGHAGWDILFALPREVRIYAAGEGDAFVRDLRELSLNPDLARPEDLPADAPFAGGWFAYAGYELLSTFEPHVAHRLEADFPLAALLRIPAAIVLQRPSGLAWLVAETLEELEMLAEKLAACRKFTPALPQVASISEDEPAAFLQGAERALIYIREGDVFQVNLSRGWDVQLAEPLSPAELFASLRVRNPAPFSTLLDLGVHGAVVSSSPERLVKVSGDQVETRPIAGTHPRSTDPIEDAELKNRLLATPKERAEHIMLVDLERNDLGRICQPGTVKVDELMAVATYAFVHHIESNVRGTLTSGQTPADILRALFPGGTITGCPKVRCMQIIRELEDRPRYAYTGSLGYINLDGSMDLNILIRTFLQKQDHLYFRAGAGIVIDSDPERELQETRHKARGLLRALGVQE</sequence>
<dbReference type="Gene3D" id="3.60.120.10">
    <property type="entry name" value="Anthranilate synthase"/>
    <property type="match status" value="1"/>
</dbReference>
<dbReference type="NCBIfam" id="NF006563">
    <property type="entry name" value="PRK09070.1"/>
    <property type="match status" value="1"/>
</dbReference>
<evidence type="ECO:0000259" key="1">
    <source>
        <dbReference type="Pfam" id="PF00425"/>
    </source>
</evidence>
<keyword evidence="3" id="KW-1185">Reference proteome</keyword>
<dbReference type="SUPFAM" id="SSF56322">
    <property type="entry name" value="ADC synthase"/>
    <property type="match status" value="1"/>
</dbReference>
<dbReference type="PANTHER" id="PTHR11236:SF9">
    <property type="entry name" value="ANTHRANILATE SYNTHASE COMPONENT 1"/>
    <property type="match status" value="1"/>
</dbReference>
<name>A0A7G3G7I5_9NEIS</name>
<organism evidence="2 3">
    <name type="scientific">Iodobacter fluviatilis</name>
    <dbReference type="NCBI Taxonomy" id="537"/>
    <lineage>
        <taxon>Bacteria</taxon>
        <taxon>Pseudomonadati</taxon>
        <taxon>Pseudomonadota</taxon>
        <taxon>Betaproteobacteria</taxon>
        <taxon>Neisseriales</taxon>
        <taxon>Chitinibacteraceae</taxon>
        <taxon>Iodobacter</taxon>
    </lineage>
</organism>
<reference evidence="2 3" key="1">
    <citation type="submission" date="2018-01" db="EMBL/GenBank/DDBJ databases">
        <title>Genome sequence of Iodobacter sp. strain PCH194 isolated from Indian Trans-Himalaya.</title>
        <authorList>
            <person name="Kumar V."/>
            <person name="Thakur V."/>
            <person name="Kumar S."/>
            <person name="Singh D."/>
        </authorList>
    </citation>
    <scope>NUCLEOTIDE SEQUENCE [LARGE SCALE GENOMIC DNA]</scope>
    <source>
        <strain evidence="2 3">PCH194</strain>
    </source>
</reference>
<feature type="domain" description="Chorismate-utilising enzyme C-terminal" evidence="1">
    <location>
        <begin position="170"/>
        <end position="425"/>
    </location>
</feature>
<dbReference type="Proteomes" id="UP000515917">
    <property type="component" value="Chromosome"/>
</dbReference>
<dbReference type="PANTHER" id="PTHR11236">
    <property type="entry name" value="AMINOBENZOATE/ANTHRANILATE SYNTHASE"/>
    <property type="match status" value="1"/>
</dbReference>
<dbReference type="InterPro" id="IPR019999">
    <property type="entry name" value="Anth_synth_I-like"/>
</dbReference>
<dbReference type="PRINTS" id="PR00095">
    <property type="entry name" value="ANTSNTHASEI"/>
</dbReference>
<dbReference type="Pfam" id="PF00425">
    <property type="entry name" value="Chorismate_bind"/>
    <property type="match status" value="1"/>
</dbReference>